<dbReference type="EMBL" id="FZOD01000023">
    <property type="protein sequence ID" value="SNT05344.1"/>
    <property type="molecule type" value="Genomic_DNA"/>
</dbReference>
<evidence type="ECO:0000313" key="6">
    <source>
        <dbReference type="EMBL" id="SNT05344.1"/>
    </source>
</evidence>
<dbReference type="GO" id="GO:0003700">
    <property type="term" value="F:DNA-binding transcription factor activity"/>
    <property type="evidence" value="ECO:0007669"/>
    <property type="project" value="InterPro"/>
</dbReference>
<dbReference type="Pfam" id="PF00392">
    <property type="entry name" value="GntR"/>
    <property type="match status" value="1"/>
</dbReference>
<dbReference type="InterPro" id="IPR011711">
    <property type="entry name" value="GntR_C"/>
</dbReference>
<dbReference type="InterPro" id="IPR036390">
    <property type="entry name" value="WH_DNA-bd_sf"/>
</dbReference>
<evidence type="ECO:0000256" key="1">
    <source>
        <dbReference type="ARBA" id="ARBA00023015"/>
    </source>
</evidence>
<proteinExistence type="predicted"/>
<dbReference type="Proteomes" id="UP000198282">
    <property type="component" value="Unassembled WGS sequence"/>
</dbReference>
<dbReference type="Gene3D" id="1.10.10.10">
    <property type="entry name" value="Winged helix-like DNA-binding domain superfamily/Winged helix DNA-binding domain"/>
    <property type="match status" value="1"/>
</dbReference>
<feature type="compositionally biased region" description="Polar residues" evidence="4">
    <location>
        <begin position="218"/>
        <end position="228"/>
    </location>
</feature>
<protein>
    <submittedName>
        <fullName evidence="6">Transcriptional regulator, GntR family</fullName>
    </submittedName>
</protein>
<dbReference type="PRINTS" id="PR00035">
    <property type="entry name" value="HTHGNTR"/>
</dbReference>
<keyword evidence="2" id="KW-0238">DNA-binding</keyword>
<dbReference type="AlphaFoldDB" id="A0A239JKR6"/>
<dbReference type="RefSeq" id="WP_089209388.1">
    <property type="nucleotide sequence ID" value="NZ_FZOD01000023.1"/>
</dbReference>
<keyword evidence="7" id="KW-1185">Reference proteome</keyword>
<evidence type="ECO:0000313" key="7">
    <source>
        <dbReference type="Proteomes" id="UP000198282"/>
    </source>
</evidence>
<dbReference type="Pfam" id="PF07729">
    <property type="entry name" value="FCD"/>
    <property type="match status" value="1"/>
</dbReference>
<feature type="region of interest" description="Disordered" evidence="4">
    <location>
        <begin position="211"/>
        <end position="250"/>
    </location>
</feature>
<feature type="domain" description="HTH gntR-type" evidence="5">
    <location>
        <begin position="19"/>
        <end position="86"/>
    </location>
</feature>
<evidence type="ECO:0000259" key="5">
    <source>
        <dbReference type="PROSITE" id="PS50949"/>
    </source>
</evidence>
<dbReference type="CDD" id="cd07377">
    <property type="entry name" value="WHTH_GntR"/>
    <property type="match status" value="1"/>
</dbReference>
<dbReference type="OrthoDB" id="8664638at2"/>
<accession>A0A239JKR6</accession>
<evidence type="ECO:0000256" key="4">
    <source>
        <dbReference type="SAM" id="MobiDB-lite"/>
    </source>
</evidence>
<dbReference type="GO" id="GO:0003677">
    <property type="term" value="F:DNA binding"/>
    <property type="evidence" value="ECO:0007669"/>
    <property type="project" value="UniProtKB-KW"/>
</dbReference>
<sequence length="250" mass="27389">MVRSELANSGAAPKIPRPATLRESVFEAILELIINGSLSPGRHLAESDLAELLGVSRQPVREALQMLNGEGWVDLRPGHGAFVHAPTVQEADQLLAVRSLLETESARLAALNREADGVARLRELCARGLSALEADDIETSVAANSDLHALVTELSGNKVLAELASQVSRRVRWYHTPVARQRGRASWEEHELLIDAIEAGDETRAAQIMRDHTEHTRSSYLDQRTSQPDGADEPEAPATRRRRPRSLSPS</sequence>
<dbReference type="PROSITE" id="PS50949">
    <property type="entry name" value="HTH_GNTR"/>
    <property type="match status" value="1"/>
</dbReference>
<dbReference type="InterPro" id="IPR036388">
    <property type="entry name" value="WH-like_DNA-bd_sf"/>
</dbReference>
<dbReference type="SUPFAM" id="SSF48008">
    <property type="entry name" value="GntR ligand-binding domain-like"/>
    <property type="match status" value="1"/>
</dbReference>
<dbReference type="SUPFAM" id="SSF46785">
    <property type="entry name" value="Winged helix' DNA-binding domain"/>
    <property type="match status" value="1"/>
</dbReference>
<dbReference type="Gene3D" id="1.20.120.530">
    <property type="entry name" value="GntR ligand-binding domain-like"/>
    <property type="match status" value="1"/>
</dbReference>
<name>A0A239JKR6_9ACTN</name>
<feature type="compositionally biased region" description="Basic residues" evidence="4">
    <location>
        <begin position="239"/>
        <end position="250"/>
    </location>
</feature>
<keyword evidence="1" id="KW-0805">Transcription regulation</keyword>
<dbReference type="SMART" id="SM00895">
    <property type="entry name" value="FCD"/>
    <property type="match status" value="1"/>
</dbReference>
<keyword evidence="3" id="KW-0804">Transcription</keyword>
<dbReference type="InterPro" id="IPR000524">
    <property type="entry name" value="Tscrpt_reg_HTH_GntR"/>
</dbReference>
<organism evidence="6 7">
    <name type="scientific">Streptosporangium subroseum</name>
    <dbReference type="NCBI Taxonomy" id="106412"/>
    <lineage>
        <taxon>Bacteria</taxon>
        <taxon>Bacillati</taxon>
        <taxon>Actinomycetota</taxon>
        <taxon>Actinomycetes</taxon>
        <taxon>Streptosporangiales</taxon>
        <taxon>Streptosporangiaceae</taxon>
        <taxon>Streptosporangium</taxon>
    </lineage>
</organism>
<reference evidence="6 7" key="1">
    <citation type="submission" date="2017-06" db="EMBL/GenBank/DDBJ databases">
        <authorList>
            <person name="Kim H.J."/>
            <person name="Triplett B.A."/>
        </authorList>
    </citation>
    <scope>NUCLEOTIDE SEQUENCE [LARGE SCALE GENOMIC DNA]</scope>
    <source>
        <strain evidence="6 7">CGMCC 4.2132</strain>
    </source>
</reference>
<dbReference type="SMART" id="SM00345">
    <property type="entry name" value="HTH_GNTR"/>
    <property type="match status" value="1"/>
</dbReference>
<dbReference type="PANTHER" id="PTHR43537:SF45">
    <property type="entry name" value="GNTR FAMILY REGULATORY PROTEIN"/>
    <property type="match status" value="1"/>
</dbReference>
<dbReference type="PANTHER" id="PTHR43537">
    <property type="entry name" value="TRANSCRIPTIONAL REGULATOR, GNTR FAMILY"/>
    <property type="match status" value="1"/>
</dbReference>
<evidence type="ECO:0000256" key="2">
    <source>
        <dbReference type="ARBA" id="ARBA00023125"/>
    </source>
</evidence>
<evidence type="ECO:0000256" key="3">
    <source>
        <dbReference type="ARBA" id="ARBA00023163"/>
    </source>
</evidence>
<gene>
    <name evidence="6" type="ORF">SAMN05216276_10234</name>
</gene>
<dbReference type="InterPro" id="IPR008920">
    <property type="entry name" value="TF_FadR/GntR_C"/>
</dbReference>